<keyword evidence="2" id="KW-1185">Reference proteome</keyword>
<evidence type="ECO:0000313" key="2">
    <source>
        <dbReference type="Proteomes" id="UP001140949"/>
    </source>
</evidence>
<reference evidence="1" key="1">
    <citation type="journal article" date="2023" name="GigaByte">
        <title>Genome assembly of the bearded iris, Iris pallida Lam.</title>
        <authorList>
            <person name="Bruccoleri R.E."/>
            <person name="Oakeley E.J."/>
            <person name="Faust A.M.E."/>
            <person name="Altorfer M."/>
            <person name="Dessus-Babus S."/>
            <person name="Burckhardt D."/>
            <person name="Oertli M."/>
            <person name="Naumann U."/>
            <person name="Petersen F."/>
            <person name="Wong J."/>
        </authorList>
    </citation>
    <scope>NUCLEOTIDE SEQUENCE</scope>
    <source>
        <strain evidence="1">GSM-AAB239-AS_SAM_17_03QT</strain>
    </source>
</reference>
<organism evidence="1 2">
    <name type="scientific">Iris pallida</name>
    <name type="common">Sweet iris</name>
    <dbReference type="NCBI Taxonomy" id="29817"/>
    <lineage>
        <taxon>Eukaryota</taxon>
        <taxon>Viridiplantae</taxon>
        <taxon>Streptophyta</taxon>
        <taxon>Embryophyta</taxon>
        <taxon>Tracheophyta</taxon>
        <taxon>Spermatophyta</taxon>
        <taxon>Magnoliopsida</taxon>
        <taxon>Liliopsida</taxon>
        <taxon>Asparagales</taxon>
        <taxon>Iridaceae</taxon>
        <taxon>Iridoideae</taxon>
        <taxon>Irideae</taxon>
        <taxon>Iris</taxon>
    </lineage>
</organism>
<dbReference type="EMBL" id="JANAVB010011197">
    <property type="protein sequence ID" value="KAJ6837878.1"/>
    <property type="molecule type" value="Genomic_DNA"/>
</dbReference>
<gene>
    <name evidence="1" type="ORF">M6B38_323555</name>
</gene>
<protein>
    <recommendedName>
        <fullName evidence="3">Reverse transcriptase domain-containing protein</fullName>
    </recommendedName>
</protein>
<name>A0AAX6HB43_IRIPA</name>
<evidence type="ECO:0008006" key="3">
    <source>
        <dbReference type="Google" id="ProtNLM"/>
    </source>
</evidence>
<accession>A0AAX6HB43</accession>
<proteinExistence type="predicted"/>
<dbReference type="Proteomes" id="UP001140949">
    <property type="component" value="Unassembled WGS sequence"/>
</dbReference>
<evidence type="ECO:0000313" key="1">
    <source>
        <dbReference type="EMBL" id="KAJ6837878.1"/>
    </source>
</evidence>
<sequence length="111" mass="12358">MIASTQSQSIRLANKPSYNRFRTTSGCPLIFHLAYADDVLIFSSADRRTVSDTTGTLHRYERVSGQKINKSKSKVFIHDAACPRLCDDIDEISSISVSSPSFIYLGCTITY</sequence>
<dbReference type="AlphaFoldDB" id="A0AAX6HB43"/>
<comment type="caution">
    <text evidence="1">The sequence shown here is derived from an EMBL/GenBank/DDBJ whole genome shotgun (WGS) entry which is preliminary data.</text>
</comment>
<reference evidence="1" key="2">
    <citation type="submission" date="2023-04" db="EMBL/GenBank/DDBJ databases">
        <authorList>
            <person name="Bruccoleri R.E."/>
            <person name="Oakeley E.J."/>
            <person name="Faust A.-M."/>
            <person name="Dessus-Babus S."/>
            <person name="Altorfer M."/>
            <person name="Burckhardt D."/>
            <person name="Oertli M."/>
            <person name="Naumann U."/>
            <person name="Petersen F."/>
            <person name="Wong J."/>
        </authorList>
    </citation>
    <scope>NUCLEOTIDE SEQUENCE</scope>
    <source>
        <strain evidence="1">GSM-AAB239-AS_SAM_17_03QT</strain>
        <tissue evidence="1">Leaf</tissue>
    </source>
</reference>